<dbReference type="Proteomes" id="UP001153076">
    <property type="component" value="Unassembled WGS sequence"/>
</dbReference>
<feature type="signal peptide" evidence="8">
    <location>
        <begin position="1"/>
        <end position="29"/>
    </location>
</feature>
<dbReference type="PROSITE" id="PS50089">
    <property type="entry name" value="ZF_RING_2"/>
    <property type="match status" value="3"/>
</dbReference>
<organism evidence="10 11">
    <name type="scientific">Carnegiea gigantea</name>
    <dbReference type="NCBI Taxonomy" id="171969"/>
    <lineage>
        <taxon>Eukaryota</taxon>
        <taxon>Viridiplantae</taxon>
        <taxon>Streptophyta</taxon>
        <taxon>Embryophyta</taxon>
        <taxon>Tracheophyta</taxon>
        <taxon>Spermatophyta</taxon>
        <taxon>Magnoliopsida</taxon>
        <taxon>eudicotyledons</taxon>
        <taxon>Gunneridae</taxon>
        <taxon>Pentapetalae</taxon>
        <taxon>Caryophyllales</taxon>
        <taxon>Cactineae</taxon>
        <taxon>Cactaceae</taxon>
        <taxon>Cactoideae</taxon>
        <taxon>Echinocereeae</taxon>
        <taxon>Carnegiea</taxon>
    </lineage>
</organism>
<evidence type="ECO:0000256" key="7">
    <source>
        <dbReference type="SAM" id="MobiDB-lite"/>
    </source>
</evidence>
<dbReference type="PANTHER" id="PTHR45676:SF41">
    <property type="entry name" value="RING-H2 FINGER PROTEIN ATL66"/>
    <property type="match status" value="1"/>
</dbReference>
<dbReference type="InterPro" id="IPR024766">
    <property type="entry name" value="Znf_RING_H2"/>
</dbReference>
<comment type="pathway">
    <text evidence="1">Protein modification; protein ubiquitination.</text>
</comment>
<keyword evidence="2" id="KW-0479">Metal-binding</keyword>
<keyword evidence="4" id="KW-0833">Ubl conjugation pathway</keyword>
<evidence type="ECO:0000259" key="9">
    <source>
        <dbReference type="PROSITE" id="PS50089"/>
    </source>
</evidence>
<feature type="domain" description="RING-type" evidence="9">
    <location>
        <begin position="368"/>
        <end position="419"/>
    </location>
</feature>
<dbReference type="GO" id="GO:0016567">
    <property type="term" value="P:protein ubiquitination"/>
    <property type="evidence" value="ECO:0007669"/>
    <property type="project" value="TreeGrafter"/>
</dbReference>
<gene>
    <name evidence="10" type="ORF">Cgig2_004913</name>
</gene>
<dbReference type="Gene3D" id="3.30.40.10">
    <property type="entry name" value="Zinc/RING finger domain, C3HC4 (zinc finger)"/>
    <property type="match status" value="3"/>
</dbReference>
<dbReference type="PANTHER" id="PTHR45676">
    <property type="entry name" value="RING-H2 FINGER PROTEIN ATL51-RELATED"/>
    <property type="match status" value="1"/>
</dbReference>
<sequence length="427" mass="46535">MGHEVSVLLAAIQWIFVVVLVCVSTCCTSDSASSEIMATTTVYPLQDITAPPRPPPSLELDYDIEAAVVIEDEKLGEITKNVLDCLICLDGLEDEDGHDIGGISVLECGHRFHAACIDEWLIKYRRLAQCSTLLTRALVEQPTGSKQPAQPRFGVSGELCSGELIARVAFLLMLLWVCSPPDPASSSSVDGQSDDSSSSTSSYTSTRSQFQDEPEVPSVEPDYKLEAVVIDVDKVAEIAESCAECVICFESLSLDLEQGGGSHSGSGVKILGECGHRYHAVCINQWLTKHKDCPLCRRYVPRSMHGQSNFPRASSSRGGRSTTSYTSASSSQFQDEAQVVSLEPDYELVAVVIDVDKVAEIAESCAECVICFESLSSDLEQGGGDRGDRVKILGECGHKYHAVCIDQWLSKHIDCPLCRRHIHRRSR</sequence>
<keyword evidence="3 6" id="KW-0863">Zinc-finger</keyword>
<feature type="domain" description="RING-type" evidence="9">
    <location>
        <begin position="245"/>
        <end position="297"/>
    </location>
</feature>
<accession>A0A9Q1QS78</accession>
<evidence type="ECO:0000313" key="11">
    <source>
        <dbReference type="Proteomes" id="UP001153076"/>
    </source>
</evidence>
<dbReference type="EMBL" id="JAKOGI010000003">
    <property type="protein sequence ID" value="KAJ8452577.1"/>
    <property type="molecule type" value="Genomic_DNA"/>
</dbReference>
<evidence type="ECO:0000313" key="10">
    <source>
        <dbReference type="EMBL" id="KAJ8452577.1"/>
    </source>
</evidence>
<feature type="compositionally biased region" description="Low complexity" evidence="7">
    <location>
        <begin position="312"/>
        <end position="329"/>
    </location>
</feature>
<proteinExistence type="predicted"/>
<protein>
    <recommendedName>
        <fullName evidence="9">RING-type domain-containing protein</fullName>
    </recommendedName>
</protein>
<feature type="region of interest" description="Disordered" evidence="7">
    <location>
        <begin position="186"/>
        <end position="218"/>
    </location>
</feature>
<feature type="compositionally biased region" description="Low complexity" evidence="7">
    <location>
        <begin position="186"/>
        <end position="208"/>
    </location>
</feature>
<keyword evidence="11" id="KW-1185">Reference proteome</keyword>
<keyword evidence="8" id="KW-0732">Signal</keyword>
<dbReference type="Pfam" id="PF12678">
    <property type="entry name" value="zf-rbx1"/>
    <property type="match status" value="2"/>
</dbReference>
<dbReference type="InterPro" id="IPR013083">
    <property type="entry name" value="Znf_RING/FYVE/PHD"/>
</dbReference>
<dbReference type="Pfam" id="PF13639">
    <property type="entry name" value="zf-RING_2"/>
    <property type="match status" value="1"/>
</dbReference>
<dbReference type="AlphaFoldDB" id="A0A9Q1QS78"/>
<name>A0A9Q1QS78_9CARY</name>
<dbReference type="OrthoDB" id="8062037at2759"/>
<evidence type="ECO:0000256" key="6">
    <source>
        <dbReference type="PROSITE-ProRule" id="PRU00175"/>
    </source>
</evidence>
<comment type="caution">
    <text evidence="10">The sequence shown here is derived from an EMBL/GenBank/DDBJ whole genome shotgun (WGS) entry which is preliminary data.</text>
</comment>
<keyword evidence="5" id="KW-0862">Zinc</keyword>
<evidence type="ECO:0000256" key="1">
    <source>
        <dbReference type="ARBA" id="ARBA00004906"/>
    </source>
</evidence>
<feature type="chain" id="PRO_5040237010" description="RING-type domain-containing protein" evidence="8">
    <location>
        <begin position="30"/>
        <end position="427"/>
    </location>
</feature>
<dbReference type="InterPro" id="IPR001841">
    <property type="entry name" value="Znf_RING"/>
</dbReference>
<evidence type="ECO:0000256" key="4">
    <source>
        <dbReference type="ARBA" id="ARBA00022786"/>
    </source>
</evidence>
<evidence type="ECO:0000256" key="5">
    <source>
        <dbReference type="ARBA" id="ARBA00022833"/>
    </source>
</evidence>
<dbReference type="SMART" id="SM00184">
    <property type="entry name" value="RING"/>
    <property type="match status" value="3"/>
</dbReference>
<evidence type="ECO:0000256" key="3">
    <source>
        <dbReference type="ARBA" id="ARBA00022771"/>
    </source>
</evidence>
<dbReference type="SUPFAM" id="SSF57850">
    <property type="entry name" value="RING/U-box"/>
    <property type="match status" value="3"/>
</dbReference>
<evidence type="ECO:0000256" key="2">
    <source>
        <dbReference type="ARBA" id="ARBA00022723"/>
    </source>
</evidence>
<feature type="region of interest" description="Disordered" evidence="7">
    <location>
        <begin position="307"/>
        <end position="329"/>
    </location>
</feature>
<dbReference type="GO" id="GO:0008270">
    <property type="term" value="F:zinc ion binding"/>
    <property type="evidence" value="ECO:0007669"/>
    <property type="project" value="UniProtKB-KW"/>
</dbReference>
<feature type="domain" description="RING-type" evidence="9">
    <location>
        <begin position="85"/>
        <end position="130"/>
    </location>
</feature>
<reference evidence="10" key="1">
    <citation type="submission" date="2022-04" db="EMBL/GenBank/DDBJ databases">
        <title>Carnegiea gigantea Genome sequencing and assembly v2.</title>
        <authorList>
            <person name="Copetti D."/>
            <person name="Sanderson M.J."/>
            <person name="Burquez A."/>
            <person name="Wojciechowski M.F."/>
        </authorList>
    </citation>
    <scope>NUCLEOTIDE SEQUENCE</scope>
    <source>
        <strain evidence="10">SGP5-SGP5p</strain>
        <tissue evidence="10">Aerial part</tissue>
    </source>
</reference>
<evidence type="ECO:0000256" key="8">
    <source>
        <dbReference type="SAM" id="SignalP"/>
    </source>
</evidence>